<evidence type="ECO:0000313" key="2">
    <source>
        <dbReference type="EMBL" id="KIO27080.1"/>
    </source>
</evidence>
<dbReference type="HOGENOM" id="CLU_1373118_0_0_1"/>
<dbReference type="Proteomes" id="UP000054248">
    <property type="component" value="Unassembled WGS sequence"/>
</dbReference>
<evidence type="ECO:0000313" key="3">
    <source>
        <dbReference type="Proteomes" id="UP000054248"/>
    </source>
</evidence>
<evidence type="ECO:0000256" key="1">
    <source>
        <dbReference type="SAM" id="MobiDB-lite"/>
    </source>
</evidence>
<name>A0A0C3QA64_9AGAM</name>
<sequence>MAHNPTTRASVDVVKRLGGGGEPASVEPGDPSGIAVLPPVVIASDILSSGRDLEAGPSLPSTTPGSGLPSGFQGSCPETQKGGLRWTLNILGLPWKAFRSMLNKASNSSPSPSVDILDRIEMQNQLAPEFFARAPLRHTRQAHRLRADRNQLGPGDTTLVGREVVTHPVPEYTEQFIPGDGDRTVPEYLWKCGFCDANS</sequence>
<gene>
    <name evidence="2" type="ORF">M407DRAFT_23622</name>
</gene>
<reference evidence="3" key="2">
    <citation type="submission" date="2015-01" db="EMBL/GenBank/DDBJ databases">
        <title>Evolutionary Origins and Diversification of the Mycorrhizal Mutualists.</title>
        <authorList>
            <consortium name="DOE Joint Genome Institute"/>
            <consortium name="Mycorrhizal Genomics Consortium"/>
            <person name="Kohler A."/>
            <person name="Kuo A."/>
            <person name="Nagy L.G."/>
            <person name="Floudas D."/>
            <person name="Copeland A."/>
            <person name="Barry K.W."/>
            <person name="Cichocki N."/>
            <person name="Veneault-Fourrey C."/>
            <person name="LaButti K."/>
            <person name="Lindquist E.A."/>
            <person name="Lipzen A."/>
            <person name="Lundell T."/>
            <person name="Morin E."/>
            <person name="Murat C."/>
            <person name="Riley R."/>
            <person name="Ohm R."/>
            <person name="Sun H."/>
            <person name="Tunlid A."/>
            <person name="Henrissat B."/>
            <person name="Grigoriev I.V."/>
            <person name="Hibbett D.S."/>
            <person name="Martin F."/>
        </authorList>
    </citation>
    <scope>NUCLEOTIDE SEQUENCE [LARGE SCALE GENOMIC DNA]</scope>
    <source>
        <strain evidence="3">MUT 4182</strain>
    </source>
</reference>
<keyword evidence="3" id="KW-1185">Reference proteome</keyword>
<accession>A0A0C3QA64</accession>
<organism evidence="2 3">
    <name type="scientific">Tulasnella calospora MUT 4182</name>
    <dbReference type="NCBI Taxonomy" id="1051891"/>
    <lineage>
        <taxon>Eukaryota</taxon>
        <taxon>Fungi</taxon>
        <taxon>Dikarya</taxon>
        <taxon>Basidiomycota</taxon>
        <taxon>Agaricomycotina</taxon>
        <taxon>Agaricomycetes</taxon>
        <taxon>Cantharellales</taxon>
        <taxon>Tulasnellaceae</taxon>
        <taxon>Tulasnella</taxon>
    </lineage>
</organism>
<reference evidence="2 3" key="1">
    <citation type="submission" date="2014-04" db="EMBL/GenBank/DDBJ databases">
        <authorList>
            <consortium name="DOE Joint Genome Institute"/>
            <person name="Kuo A."/>
            <person name="Girlanda M."/>
            <person name="Perotto S."/>
            <person name="Kohler A."/>
            <person name="Nagy L.G."/>
            <person name="Floudas D."/>
            <person name="Copeland A."/>
            <person name="Barry K.W."/>
            <person name="Cichocki N."/>
            <person name="Veneault-Fourrey C."/>
            <person name="LaButti K."/>
            <person name="Lindquist E.A."/>
            <person name="Lipzen A."/>
            <person name="Lundell T."/>
            <person name="Morin E."/>
            <person name="Murat C."/>
            <person name="Sun H."/>
            <person name="Tunlid A."/>
            <person name="Henrissat B."/>
            <person name="Grigoriev I.V."/>
            <person name="Hibbett D.S."/>
            <person name="Martin F."/>
            <person name="Nordberg H.P."/>
            <person name="Cantor M.N."/>
            <person name="Hua S.X."/>
        </authorList>
    </citation>
    <scope>NUCLEOTIDE SEQUENCE [LARGE SCALE GENOMIC DNA]</scope>
    <source>
        <strain evidence="2 3">MUT 4182</strain>
    </source>
</reference>
<feature type="region of interest" description="Disordered" evidence="1">
    <location>
        <begin position="51"/>
        <end position="74"/>
    </location>
</feature>
<dbReference type="AlphaFoldDB" id="A0A0C3QA64"/>
<dbReference type="EMBL" id="KN823014">
    <property type="protein sequence ID" value="KIO27080.1"/>
    <property type="molecule type" value="Genomic_DNA"/>
</dbReference>
<protein>
    <submittedName>
        <fullName evidence="2">Uncharacterized protein</fullName>
    </submittedName>
</protein>
<proteinExistence type="predicted"/>